<dbReference type="AlphaFoldDB" id="A0A5B7HQD8"/>
<dbReference type="Proteomes" id="UP000324222">
    <property type="component" value="Unassembled WGS sequence"/>
</dbReference>
<gene>
    <name evidence="1" type="ORF">E2C01_066197</name>
</gene>
<reference evidence="1 2" key="1">
    <citation type="submission" date="2019-05" db="EMBL/GenBank/DDBJ databases">
        <title>Another draft genome of Portunus trituberculatus and its Hox gene families provides insights of decapod evolution.</title>
        <authorList>
            <person name="Jeong J.-H."/>
            <person name="Song I."/>
            <person name="Kim S."/>
            <person name="Choi T."/>
            <person name="Kim D."/>
            <person name="Ryu S."/>
            <person name="Kim W."/>
        </authorList>
    </citation>
    <scope>NUCLEOTIDE SEQUENCE [LARGE SCALE GENOMIC DNA]</scope>
    <source>
        <tissue evidence="1">Muscle</tissue>
    </source>
</reference>
<dbReference type="EMBL" id="VSRR010033745">
    <property type="protein sequence ID" value="MPC71905.1"/>
    <property type="molecule type" value="Genomic_DNA"/>
</dbReference>
<accession>A0A5B7HQD8</accession>
<keyword evidence="2" id="KW-1185">Reference proteome</keyword>
<evidence type="ECO:0000313" key="2">
    <source>
        <dbReference type="Proteomes" id="UP000324222"/>
    </source>
</evidence>
<evidence type="ECO:0000313" key="1">
    <source>
        <dbReference type="EMBL" id="MPC71905.1"/>
    </source>
</evidence>
<organism evidence="1 2">
    <name type="scientific">Portunus trituberculatus</name>
    <name type="common">Swimming crab</name>
    <name type="synonym">Neptunus trituberculatus</name>
    <dbReference type="NCBI Taxonomy" id="210409"/>
    <lineage>
        <taxon>Eukaryota</taxon>
        <taxon>Metazoa</taxon>
        <taxon>Ecdysozoa</taxon>
        <taxon>Arthropoda</taxon>
        <taxon>Crustacea</taxon>
        <taxon>Multicrustacea</taxon>
        <taxon>Malacostraca</taxon>
        <taxon>Eumalacostraca</taxon>
        <taxon>Eucarida</taxon>
        <taxon>Decapoda</taxon>
        <taxon>Pleocyemata</taxon>
        <taxon>Brachyura</taxon>
        <taxon>Eubrachyura</taxon>
        <taxon>Portunoidea</taxon>
        <taxon>Portunidae</taxon>
        <taxon>Portuninae</taxon>
        <taxon>Portunus</taxon>
    </lineage>
</organism>
<proteinExistence type="predicted"/>
<protein>
    <submittedName>
        <fullName evidence="1">Uncharacterized protein</fullName>
    </submittedName>
</protein>
<sequence length="119" mass="13229">MTLGSGIGRSTPNLSSATCNPPVYDLQWQLFPLLMIIDSPTPPPPPPPPLPPLPVQSLHLNHYFETFLCFTRELSVLQDGRLAKWSHVNLAYVLLWIREGMVHRGAVGVTGMGWDGLMR</sequence>
<name>A0A5B7HQD8_PORTR</name>
<comment type="caution">
    <text evidence="1">The sequence shown here is derived from an EMBL/GenBank/DDBJ whole genome shotgun (WGS) entry which is preliminary data.</text>
</comment>